<name>A0A1M5WFM4_9BACT</name>
<evidence type="ECO:0000256" key="4">
    <source>
        <dbReference type="ARBA" id="ARBA00022692"/>
    </source>
</evidence>
<proteinExistence type="inferred from homology"/>
<dbReference type="EMBL" id="FQWQ01000005">
    <property type="protein sequence ID" value="SHH86359.1"/>
    <property type="molecule type" value="Genomic_DNA"/>
</dbReference>
<evidence type="ECO:0000256" key="5">
    <source>
        <dbReference type="ARBA" id="ARBA00023136"/>
    </source>
</evidence>
<evidence type="ECO:0000313" key="11">
    <source>
        <dbReference type="Proteomes" id="UP000184212"/>
    </source>
</evidence>
<feature type="signal peptide" evidence="8">
    <location>
        <begin position="1"/>
        <end position="19"/>
    </location>
</feature>
<comment type="similarity">
    <text evidence="7">Belongs to the TonB-dependent receptor family.</text>
</comment>
<keyword evidence="3 7" id="KW-1134">Transmembrane beta strand</keyword>
<accession>A0A1M5WFM4</accession>
<dbReference type="InterPro" id="IPR037066">
    <property type="entry name" value="Plug_dom_sf"/>
</dbReference>
<evidence type="ECO:0000256" key="1">
    <source>
        <dbReference type="ARBA" id="ARBA00004571"/>
    </source>
</evidence>
<dbReference type="SUPFAM" id="SSF49464">
    <property type="entry name" value="Carboxypeptidase regulatory domain-like"/>
    <property type="match status" value="1"/>
</dbReference>
<dbReference type="GO" id="GO:0009279">
    <property type="term" value="C:cell outer membrane"/>
    <property type="evidence" value="ECO:0007669"/>
    <property type="project" value="UniProtKB-SubCell"/>
</dbReference>
<evidence type="ECO:0000256" key="2">
    <source>
        <dbReference type="ARBA" id="ARBA00022448"/>
    </source>
</evidence>
<dbReference type="Pfam" id="PF13715">
    <property type="entry name" value="CarbopepD_reg_2"/>
    <property type="match status" value="1"/>
</dbReference>
<keyword evidence="11" id="KW-1185">Reference proteome</keyword>
<dbReference type="OrthoDB" id="9768177at2"/>
<keyword evidence="5 7" id="KW-0472">Membrane</keyword>
<evidence type="ECO:0000256" key="3">
    <source>
        <dbReference type="ARBA" id="ARBA00022452"/>
    </source>
</evidence>
<dbReference type="STRING" id="947013.SAMN04488109_5660"/>
<dbReference type="InterPro" id="IPR008969">
    <property type="entry name" value="CarboxyPept-like_regulatory"/>
</dbReference>
<keyword evidence="6 7" id="KW-0998">Cell outer membrane</keyword>
<reference evidence="10 11" key="1">
    <citation type="submission" date="2016-11" db="EMBL/GenBank/DDBJ databases">
        <authorList>
            <person name="Jaros S."/>
            <person name="Januszkiewicz K."/>
            <person name="Wedrychowicz H."/>
        </authorList>
    </citation>
    <scope>NUCLEOTIDE SEQUENCE [LARGE SCALE GENOMIC DNA]</scope>
    <source>
        <strain evidence="10 11">DSM 24574</strain>
    </source>
</reference>
<evidence type="ECO:0000256" key="8">
    <source>
        <dbReference type="SAM" id="SignalP"/>
    </source>
</evidence>
<dbReference type="InterPro" id="IPR012910">
    <property type="entry name" value="Plug_dom"/>
</dbReference>
<dbReference type="RefSeq" id="WP_073141436.1">
    <property type="nucleotide sequence ID" value="NZ_FQWQ01000005.1"/>
</dbReference>
<comment type="subcellular location">
    <subcellularLocation>
        <location evidence="1 7">Cell outer membrane</location>
        <topology evidence="1 7">Multi-pass membrane protein</topology>
    </subcellularLocation>
</comment>
<dbReference type="AlphaFoldDB" id="A0A1M5WFM4"/>
<evidence type="ECO:0000256" key="6">
    <source>
        <dbReference type="ARBA" id="ARBA00023237"/>
    </source>
</evidence>
<evidence type="ECO:0000313" key="10">
    <source>
        <dbReference type="EMBL" id="SHH86359.1"/>
    </source>
</evidence>
<dbReference type="Pfam" id="PF07715">
    <property type="entry name" value="Plug"/>
    <property type="match status" value="1"/>
</dbReference>
<evidence type="ECO:0000256" key="7">
    <source>
        <dbReference type="PROSITE-ProRule" id="PRU01360"/>
    </source>
</evidence>
<dbReference type="Gene3D" id="2.170.130.10">
    <property type="entry name" value="TonB-dependent receptor, plug domain"/>
    <property type="match status" value="1"/>
</dbReference>
<gene>
    <name evidence="10" type="ORF">SAMN04488109_5660</name>
</gene>
<keyword evidence="4 7" id="KW-0812">Transmembrane</keyword>
<dbReference type="NCBIfam" id="TIGR04056">
    <property type="entry name" value="OMP_RagA_SusC"/>
    <property type="match status" value="1"/>
</dbReference>
<dbReference type="Gene3D" id="2.40.170.20">
    <property type="entry name" value="TonB-dependent receptor, beta-barrel domain"/>
    <property type="match status" value="1"/>
</dbReference>
<feature type="chain" id="PRO_5012545054" evidence="8">
    <location>
        <begin position="20"/>
        <end position="1065"/>
    </location>
</feature>
<dbReference type="InterPro" id="IPR023996">
    <property type="entry name" value="TonB-dep_OMP_SusC/RagA"/>
</dbReference>
<dbReference type="SUPFAM" id="SSF56935">
    <property type="entry name" value="Porins"/>
    <property type="match status" value="1"/>
</dbReference>
<dbReference type="Proteomes" id="UP000184212">
    <property type="component" value="Unassembled WGS sequence"/>
</dbReference>
<evidence type="ECO:0000259" key="9">
    <source>
        <dbReference type="Pfam" id="PF07715"/>
    </source>
</evidence>
<dbReference type="PROSITE" id="PS52016">
    <property type="entry name" value="TONB_DEPENDENT_REC_3"/>
    <property type="match status" value="1"/>
</dbReference>
<feature type="domain" description="TonB-dependent receptor plug" evidence="9">
    <location>
        <begin position="119"/>
        <end position="239"/>
    </location>
</feature>
<keyword evidence="8" id="KW-0732">Signal</keyword>
<dbReference type="InterPro" id="IPR036942">
    <property type="entry name" value="Beta-barrel_TonB_sf"/>
</dbReference>
<sequence>MKKYLLTWCALAFALFSFAQERTITGRVSSSEDGSSLPGVNVVVKGTTNGTVTDTDGNYKLTVPSGDASLVFSFIGLLTQEVPVGDRTTLDVQLTLDVKQLSEVVVTAQGIERERKALGYASTTISSADLANKPETDVGRALQGRTPGLQILNSSGMAGAGSKINIRGISSVNGNTQPLWVVDGIPINTSTNDSNTDFRDGNIAPSRFIDIDPNNIASINILRGLSATTLYGSLGRNGVILVTTKSGASSKQQQKFEASVSQSYFVIQAILPEYQNKWANGFDGDYGEFFSNWGSLFSNNVAVGKHPYYEHRALFPDHPEFNDATGYVPKPAPNNVKDFFKKGSSSNTSLNLGFKGENSSLNLNYSHLDESGYIQNNNMKRDNLALGGTANLTKKLSITSTFNFVRTEIKSPPTGAGTGSNSTGGPSVFANLFYVPRNIDLMNWPYENPITHASVYYRNGNDVTNPRWLLSNAQQTSKTNRFFANVSLNYELTNWLKASYRLGLDTYSEKQTYWLNKGSVGYPTEAQLLSNGLYRSVNFLNTIVDHTFMLSLNKEIATDLDLTGVVGFNARTDTNEQSGLESSGQVVYGLIEHRNFSNTTSRDFRGNNLNKTMRRTWAGAYFDMGLGYKDFLYVNLTGRNDWSTTLEKANRSLFYPGASLSFIPTTAFPDFASGVLEFLKLRAAYGTSANFPEPYNTRPYLAINAQASQDVQGIVSTQGTPTVLANKNLKPELLTEIEFGLEAQLLDNLAKVDLSYYNRQAKDQILNRSLDPSTGYQTTLINAGSIRNKGVELGLTISPFRKGDFHWDVRVNYTKNISKVESLPEGSKEILIGGFTNLGNFAIEGQPFNVIQGNYTQRNDKGEYLVDENGNWVISNDIKVIANPNPKWLGSLISDMNYKGINFGFQWDYVNGGQVYSYTAATMVGRGVAKDLEAFNPGLPLILPGVKQSDGTPNDLPVTTSGMFFGNSIIGGSANDRGVFDATRIRLREVKLGYSLPSSITTKLGVRGINISFLGSNLWFRAINAPKYSRADFDRTAFGVGNGAGFDFLGGPSARRYGVNLRITL</sequence>
<dbReference type="Gene3D" id="2.60.40.1120">
    <property type="entry name" value="Carboxypeptidase-like, regulatory domain"/>
    <property type="match status" value="1"/>
</dbReference>
<keyword evidence="2 7" id="KW-0813">Transport</keyword>
<dbReference type="InterPro" id="IPR039426">
    <property type="entry name" value="TonB-dep_rcpt-like"/>
</dbReference>
<organism evidence="10 11">
    <name type="scientific">Chryseolinea serpens</name>
    <dbReference type="NCBI Taxonomy" id="947013"/>
    <lineage>
        <taxon>Bacteria</taxon>
        <taxon>Pseudomonadati</taxon>
        <taxon>Bacteroidota</taxon>
        <taxon>Cytophagia</taxon>
        <taxon>Cytophagales</taxon>
        <taxon>Fulvivirgaceae</taxon>
        <taxon>Chryseolinea</taxon>
    </lineage>
</organism>
<protein>
    <submittedName>
        <fullName evidence="10">TonB-linked outer membrane protein, SusC/RagA family</fullName>
    </submittedName>
</protein>